<proteinExistence type="predicted"/>
<dbReference type="OrthoDB" id="7875908at2"/>
<protein>
    <submittedName>
        <fullName evidence="1">Uncharacterized protein</fullName>
    </submittedName>
</protein>
<accession>A0A068SZB0</accession>
<dbReference type="Proteomes" id="UP000028181">
    <property type="component" value="Chromosome I"/>
</dbReference>
<dbReference type="eggNOG" id="ENOG5030QUW">
    <property type="taxonomic scope" value="Bacteria"/>
</dbReference>
<evidence type="ECO:0000313" key="2">
    <source>
        <dbReference type="Proteomes" id="UP000028181"/>
    </source>
</evidence>
<dbReference type="HOGENOM" id="CLU_2476679_0_0_5"/>
<name>A0A068SZB0_NEOGA</name>
<dbReference type="KEGG" id="ngg:RG540_CH43480"/>
<evidence type="ECO:0000313" key="1">
    <source>
        <dbReference type="EMBL" id="CDN50490.1"/>
    </source>
</evidence>
<dbReference type="GeneID" id="24256388"/>
<sequence>MNKIVREHYPVANLPEDLREGLAVDATVKIVVEVEDAAIQNDIDRYPGFKDFPMVERKPMSIADTLEAIRKYKAEGRPSVSVEEAVSRIRELRDEWDD</sequence>
<reference evidence="2" key="1">
    <citation type="journal article" date="2014" name="BMC Genomics">
        <title>Genome sequencing of two Neorhizobium galegae strains reveals a noeT gene responsible for the unusual acetylation of the nodulation factors.</title>
        <authorList>
            <person name="Osterman J."/>
            <person name="Marsh J."/>
            <person name="Laine P.K."/>
            <person name="Zeng Z."/>
            <person name="Alatalo E."/>
            <person name="Sullivan J.T."/>
            <person name="Young J.P."/>
            <person name="Thomas-Oates J."/>
            <person name="Paulin L."/>
            <person name="Lindstrom K."/>
        </authorList>
    </citation>
    <scope>NUCLEOTIDE SEQUENCE [LARGE SCALE GENOMIC DNA]</scope>
    <source>
        <strain evidence="2">HAMBI 540</strain>
    </source>
</reference>
<dbReference type="EMBL" id="HG938353">
    <property type="protein sequence ID" value="CDN50490.1"/>
    <property type="molecule type" value="Genomic_DNA"/>
</dbReference>
<keyword evidence="2" id="KW-1185">Reference proteome</keyword>
<organism evidence="1 2">
    <name type="scientific">Neorhizobium galegae bv. orientalis str. HAMBI 540</name>
    <dbReference type="NCBI Taxonomy" id="1028800"/>
    <lineage>
        <taxon>Bacteria</taxon>
        <taxon>Pseudomonadati</taxon>
        <taxon>Pseudomonadota</taxon>
        <taxon>Alphaproteobacteria</taxon>
        <taxon>Hyphomicrobiales</taxon>
        <taxon>Rhizobiaceae</taxon>
        <taxon>Rhizobium/Agrobacterium group</taxon>
        <taxon>Neorhizobium</taxon>
    </lineage>
</organism>
<dbReference type="PATRIC" id="fig|1028800.3.peg.4404"/>
<gene>
    <name evidence="1" type="ORF">RG540_CH43480</name>
</gene>
<dbReference type="AlphaFoldDB" id="A0A068SZB0"/>
<dbReference type="RefSeq" id="WP_065814446.1">
    <property type="nucleotide sequence ID" value="NZ_HG938353.1"/>
</dbReference>